<evidence type="ECO:0000256" key="2">
    <source>
        <dbReference type="ARBA" id="ARBA00022737"/>
    </source>
</evidence>
<proteinExistence type="predicted"/>
<dbReference type="Proteomes" id="UP000032067">
    <property type="component" value="Unassembled WGS sequence"/>
</dbReference>
<dbReference type="InterPro" id="IPR025202">
    <property type="entry name" value="PLD-like_dom"/>
</dbReference>
<evidence type="ECO:0000256" key="1">
    <source>
        <dbReference type="ARBA" id="ARBA00000798"/>
    </source>
</evidence>
<evidence type="ECO:0000256" key="4">
    <source>
        <dbReference type="ARBA" id="ARBA00023098"/>
    </source>
</evidence>
<comment type="catalytic activity">
    <reaction evidence="1">
        <text>a 1,2-diacyl-sn-glycero-3-phosphocholine + H2O = a 1,2-diacyl-sn-glycero-3-phosphate + choline + H(+)</text>
        <dbReference type="Rhea" id="RHEA:14445"/>
        <dbReference type="ChEBI" id="CHEBI:15354"/>
        <dbReference type="ChEBI" id="CHEBI:15377"/>
        <dbReference type="ChEBI" id="CHEBI:15378"/>
        <dbReference type="ChEBI" id="CHEBI:57643"/>
        <dbReference type="ChEBI" id="CHEBI:58608"/>
        <dbReference type="EC" id="3.1.4.4"/>
    </reaction>
</comment>
<dbReference type="InterPro" id="IPR015679">
    <property type="entry name" value="PLipase_D_fam"/>
</dbReference>
<protein>
    <submittedName>
        <fullName evidence="6">Phospholipase</fullName>
    </submittedName>
</protein>
<dbReference type="Pfam" id="PF13091">
    <property type="entry name" value="PLDc_2"/>
    <property type="match status" value="1"/>
</dbReference>
<feature type="domain" description="PLD phosphodiesterase" evidence="5">
    <location>
        <begin position="601"/>
        <end position="628"/>
    </location>
</feature>
<dbReference type="SUPFAM" id="SSF56024">
    <property type="entry name" value="Phospholipase D/nuclease"/>
    <property type="match status" value="2"/>
</dbReference>
<keyword evidence="3" id="KW-0378">Hydrolase</keyword>
<sequence>MNDSPQHKSCTPISEAQRTTTGSAQWLLEACEDEKTPPYHANELQLFICGEVAFEQIAKDIKKAKESVEIICWGFDPAMELIRTKNTWPRGLTWGDLLKEVAEGKHNGGKPVQVRLLSWYGFIGSTLLGGNNMPGYSKDDTTTAQRASPAFNPDDWTDGIAVTPQDQRKDFNAQWYQDAFGGRLKNLTIRIRDGDEKAVSANLANEPGKRGYTETKAMVKVATDHQKTILIDYEHEGGASAVGYVMGLNSVTDYWDTAAHLFKDPRRGASWEGAGDDGPGLKPYQDYACRIRGAALVAVSKNFTDAWNRAKGRTAVGTLARTHDLKNPPKGLTRTLVGATQRAQIVRTQPEEQDQTIKRLYLQASSFARNYLFVENQYFQYTDWARQLKGDRAAYVDGWRKGGRHQGDLPNLHLMAIIPTPEKGFMVPRTHDTVKALGHGTSVPNQDKAVEDELRLYDLDMARYEKLKAIHDKNPLLFPNPPTKPELSDIAETSRMMGDKSNLSRQLDAIGLRTLVASLWTHDPGWSKSKHSVFQRQQREQEIYQRDLKIYQQSKAGYEEAMKRALAAGGRPYWGYTGPSEPKPPTDRRLQVASAVSEGYREIYIHSKLMIIDDAMFTLGSANLNLRSMAVDAEINIASDDVGKSRDLRRRVWGLHTGNAEACDGGDGSPSAVQATFKSWQALMTMNEVEMKAGRPITGFLVPFHDERKSRIRLG</sequence>
<comment type="caution">
    <text evidence="6">The sequence shown here is derived from an EMBL/GenBank/DDBJ whole genome shotgun (WGS) entry which is preliminary data.</text>
</comment>
<dbReference type="GO" id="GO:0004630">
    <property type="term" value="F:phospholipase D activity"/>
    <property type="evidence" value="ECO:0007669"/>
    <property type="project" value="UniProtKB-EC"/>
</dbReference>
<organism evidence="6 7">
    <name type="scientific">Variovorax paradoxus</name>
    <dbReference type="NCBI Taxonomy" id="34073"/>
    <lineage>
        <taxon>Bacteria</taxon>
        <taxon>Pseudomonadati</taxon>
        <taxon>Pseudomonadota</taxon>
        <taxon>Betaproteobacteria</taxon>
        <taxon>Burkholderiales</taxon>
        <taxon>Comamonadaceae</taxon>
        <taxon>Variovorax</taxon>
    </lineage>
</organism>
<dbReference type="SMART" id="SM00155">
    <property type="entry name" value="PLDc"/>
    <property type="match status" value="2"/>
</dbReference>
<dbReference type="GO" id="GO:0009395">
    <property type="term" value="P:phospholipid catabolic process"/>
    <property type="evidence" value="ECO:0007669"/>
    <property type="project" value="TreeGrafter"/>
</dbReference>
<evidence type="ECO:0000313" key="6">
    <source>
        <dbReference type="EMBL" id="KIQ20853.1"/>
    </source>
</evidence>
<dbReference type="Gene3D" id="3.30.870.10">
    <property type="entry name" value="Endonuclease Chain A"/>
    <property type="match status" value="2"/>
</dbReference>
<dbReference type="PANTHER" id="PTHR18896">
    <property type="entry name" value="PHOSPHOLIPASE D"/>
    <property type="match status" value="1"/>
</dbReference>
<evidence type="ECO:0000259" key="5">
    <source>
        <dbReference type="PROSITE" id="PS50035"/>
    </source>
</evidence>
<dbReference type="OrthoDB" id="8828485at2"/>
<evidence type="ECO:0000256" key="3">
    <source>
        <dbReference type="ARBA" id="ARBA00022801"/>
    </source>
</evidence>
<keyword evidence="2" id="KW-0677">Repeat</keyword>
<dbReference type="RefSeq" id="WP_042582099.1">
    <property type="nucleotide sequence ID" value="NZ_JXQQ01000095.1"/>
</dbReference>
<reference evidence="6 7" key="1">
    <citation type="submission" date="2014-12" db="EMBL/GenBank/DDBJ databases">
        <title>16Stimator: statistical estimation of ribosomal gene copy numbers from draft genome assemblies.</title>
        <authorList>
            <person name="Perisin M.A."/>
            <person name="Vetter M."/>
            <person name="Gilbert J.A."/>
            <person name="Bergelson J."/>
        </authorList>
    </citation>
    <scope>NUCLEOTIDE SEQUENCE [LARGE SCALE GENOMIC DNA]</scope>
    <source>
        <strain evidence="6 7">MEDvA23</strain>
    </source>
</reference>
<evidence type="ECO:0000313" key="7">
    <source>
        <dbReference type="Proteomes" id="UP000032067"/>
    </source>
</evidence>
<dbReference type="InterPro" id="IPR001736">
    <property type="entry name" value="PLipase_D/transphosphatidylase"/>
</dbReference>
<dbReference type="EMBL" id="JXQQ01000095">
    <property type="protein sequence ID" value="KIQ20853.1"/>
    <property type="molecule type" value="Genomic_DNA"/>
</dbReference>
<gene>
    <name evidence="6" type="ORF">RT97_27845</name>
</gene>
<accession>A0A0D0KVN5</accession>
<dbReference type="PROSITE" id="PS50035">
    <property type="entry name" value="PLD"/>
    <property type="match status" value="1"/>
</dbReference>
<name>A0A0D0KVN5_VARPD</name>
<keyword evidence="4" id="KW-0443">Lipid metabolism</keyword>
<dbReference type="PANTHER" id="PTHR18896:SF76">
    <property type="entry name" value="PHOSPHOLIPASE"/>
    <property type="match status" value="1"/>
</dbReference>
<dbReference type="AlphaFoldDB" id="A0A0D0KVN5"/>